<dbReference type="Proteomes" id="UP000183954">
    <property type="component" value="Unassembled WGS sequence"/>
</dbReference>
<keyword evidence="2" id="KW-1185">Reference proteome</keyword>
<name>A0A1M5ZZH0_9FIRM</name>
<dbReference type="OrthoDB" id="1822996at2"/>
<evidence type="ECO:0000313" key="1">
    <source>
        <dbReference type="EMBL" id="SHI29651.1"/>
    </source>
</evidence>
<organism evidence="1 2">
    <name type="scientific">Desulfosporosinus lacus DSM 15449</name>
    <dbReference type="NCBI Taxonomy" id="1121420"/>
    <lineage>
        <taxon>Bacteria</taxon>
        <taxon>Bacillati</taxon>
        <taxon>Bacillota</taxon>
        <taxon>Clostridia</taxon>
        <taxon>Eubacteriales</taxon>
        <taxon>Desulfitobacteriaceae</taxon>
        <taxon>Desulfosporosinus</taxon>
    </lineage>
</organism>
<dbReference type="RefSeq" id="WP_143187658.1">
    <property type="nucleotide sequence ID" value="NZ_FQXJ01000016.1"/>
</dbReference>
<gene>
    <name evidence="1" type="ORF">SAMN02746098_03832</name>
</gene>
<proteinExistence type="predicted"/>
<dbReference type="AlphaFoldDB" id="A0A1M5ZZH0"/>
<reference evidence="2" key="1">
    <citation type="submission" date="2016-11" db="EMBL/GenBank/DDBJ databases">
        <authorList>
            <person name="Varghese N."/>
            <person name="Submissions S."/>
        </authorList>
    </citation>
    <scope>NUCLEOTIDE SEQUENCE [LARGE SCALE GENOMIC DNA]</scope>
    <source>
        <strain evidence="2">DSM 15449</strain>
    </source>
</reference>
<protein>
    <submittedName>
        <fullName evidence="1">Uncharacterized protein</fullName>
    </submittedName>
</protein>
<accession>A0A1M5ZZH0</accession>
<dbReference type="EMBL" id="FQXJ01000016">
    <property type="protein sequence ID" value="SHI29651.1"/>
    <property type="molecule type" value="Genomic_DNA"/>
</dbReference>
<sequence length="102" mass="11626">MNVIVGDAAGVDKAVQEYFFRKGYQNVSVYASQGKARCNRGSWKVINVEVEKKLKGFDFYAAKDIRMAEDDAYSKMDGEVQFGIGILYEVYPLYESGHIFYK</sequence>
<evidence type="ECO:0000313" key="2">
    <source>
        <dbReference type="Proteomes" id="UP000183954"/>
    </source>
</evidence>